<evidence type="ECO:0000256" key="1">
    <source>
        <dbReference type="SAM" id="Phobius"/>
    </source>
</evidence>
<dbReference type="RefSeq" id="WP_119778317.1">
    <property type="nucleotide sequence ID" value="NZ_QYUK01000011.1"/>
</dbReference>
<sequence length="90" mass="9941">MNWLDTLLITAIALAAGGLWLLAVVSMLQALQHRRPETSLLGLLVTSRVLTRPDLFTDQAQPYLKRLRLAFIGFFVVILLAAGLAILLSR</sequence>
<gene>
    <name evidence="2" type="ORF">D3874_12150</name>
</gene>
<accession>A0A418WCC1</accession>
<keyword evidence="3" id="KW-1185">Reference proteome</keyword>
<protein>
    <recommendedName>
        <fullName evidence="4">Transmembrane protein</fullName>
    </recommendedName>
</protein>
<name>A0A418WCC1_9PROT</name>
<proteinExistence type="predicted"/>
<reference evidence="2 3" key="1">
    <citation type="submission" date="2018-09" db="EMBL/GenBank/DDBJ databases">
        <authorList>
            <person name="Zhu H."/>
        </authorList>
    </citation>
    <scope>NUCLEOTIDE SEQUENCE [LARGE SCALE GENOMIC DNA]</scope>
    <source>
        <strain evidence="2 3">K1W22B-8</strain>
    </source>
</reference>
<keyword evidence="1" id="KW-1133">Transmembrane helix</keyword>
<dbReference type="Proteomes" id="UP000284605">
    <property type="component" value="Unassembled WGS sequence"/>
</dbReference>
<dbReference type="EMBL" id="QYUK01000011">
    <property type="protein sequence ID" value="RJF87681.1"/>
    <property type="molecule type" value="Genomic_DNA"/>
</dbReference>
<dbReference type="AlphaFoldDB" id="A0A418WCC1"/>
<keyword evidence="1" id="KW-0812">Transmembrane</keyword>
<evidence type="ECO:0000313" key="3">
    <source>
        <dbReference type="Proteomes" id="UP000284605"/>
    </source>
</evidence>
<evidence type="ECO:0000313" key="2">
    <source>
        <dbReference type="EMBL" id="RJF87681.1"/>
    </source>
</evidence>
<evidence type="ECO:0008006" key="4">
    <source>
        <dbReference type="Google" id="ProtNLM"/>
    </source>
</evidence>
<feature type="transmembrane region" description="Helical" evidence="1">
    <location>
        <begin position="6"/>
        <end position="28"/>
    </location>
</feature>
<feature type="transmembrane region" description="Helical" evidence="1">
    <location>
        <begin position="69"/>
        <end position="88"/>
    </location>
</feature>
<comment type="caution">
    <text evidence="2">The sequence shown here is derived from an EMBL/GenBank/DDBJ whole genome shotgun (WGS) entry which is preliminary data.</text>
</comment>
<organism evidence="2 3">
    <name type="scientific">Oleomonas cavernae</name>
    <dbReference type="NCBI Taxonomy" id="2320859"/>
    <lineage>
        <taxon>Bacteria</taxon>
        <taxon>Pseudomonadati</taxon>
        <taxon>Pseudomonadota</taxon>
        <taxon>Alphaproteobacteria</taxon>
        <taxon>Acetobacterales</taxon>
        <taxon>Acetobacteraceae</taxon>
        <taxon>Oleomonas</taxon>
    </lineage>
</organism>
<keyword evidence="1" id="KW-0472">Membrane</keyword>